<dbReference type="RefSeq" id="WP_132806764.1">
    <property type="nucleotide sequence ID" value="NZ_SMAK01000006.1"/>
</dbReference>
<dbReference type="PANTHER" id="PTHR33376:SF7">
    <property type="entry name" value="C4-DICARBOXYLATE-BINDING PROTEIN DCTB"/>
    <property type="match status" value="1"/>
</dbReference>
<organism evidence="4 5">
    <name type="scientific">Tepidamorphus gemmatus</name>
    <dbReference type="NCBI Taxonomy" id="747076"/>
    <lineage>
        <taxon>Bacteria</taxon>
        <taxon>Pseudomonadati</taxon>
        <taxon>Pseudomonadota</taxon>
        <taxon>Alphaproteobacteria</taxon>
        <taxon>Hyphomicrobiales</taxon>
        <taxon>Tepidamorphaceae</taxon>
        <taxon>Tepidamorphus</taxon>
    </lineage>
</organism>
<comment type="caution">
    <text evidence="4">The sequence shown here is derived from an EMBL/GenBank/DDBJ whole genome shotgun (WGS) entry which is preliminary data.</text>
</comment>
<comment type="similarity">
    <text evidence="1">Belongs to the bacterial solute-binding protein 7 family.</text>
</comment>
<name>A0A4R3M8R8_9HYPH</name>
<gene>
    <name evidence="4" type="ORF">EDC22_106128</name>
</gene>
<dbReference type="NCBIfam" id="NF037995">
    <property type="entry name" value="TRAP_S1"/>
    <property type="match status" value="1"/>
</dbReference>
<dbReference type="InterPro" id="IPR006311">
    <property type="entry name" value="TAT_signal"/>
</dbReference>
<evidence type="ECO:0000256" key="1">
    <source>
        <dbReference type="ARBA" id="ARBA00009023"/>
    </source>
</evidence>
<keyword evidence="3" id="KW-0732">Signal</keyword>
<proteinExistence type="inferred from homology"/>
<evidence type="ECO:0000256" key="2">
    <source>
        <dbReference type="ARBA" id="ARBA00022448"/>
    </source>
</evidence>
<dbReference type="PANTHER" id="PTHR33376">
    <property type="match status" value="1"/>
</dbReference>
<dbReference type="CDD" id="cd13603">
    <property type="entry name" value="PBP2_TRAP_Siap_TeaA_like"/>
    <property type="match status" value="1"/>
</dbReference>
<sequence>MAKQLQSITRRGALGLGLGAGAFVLSPYRASAQSLTLRYGHNNEPASVAGAQADWFAEAVNRHSGGDIQVQVFPSSQLGKLQELAEAVSLGTIAFSHNTAGGIGSLYEPFGALDTPYLYRDVDHLMKVMDVNSPVMQELNRGLIEAANVRVIYAHYFGRRNLTANKAVYSPADLAGVKIRAVPFPIYQTAVEGMGAAPVPVDWSEVPTALATGIVAGQENPVNVILNVKLYEVQSHLMLTGHMSNAEVVVMNEDAWQALTPAQKVAVETAAQEIRERATRAIQDNEERETEELRKLGMTVIGPEDGLDLEAFRASVSKLVDQRFGEKFGSLYDKIRAIS</sequence>
<dbReference type="InterPro" id="IPR004682">
    <property type="entry name" value="TRAP_DctP"/>
</dbReference>
<dbReference type="OrthoDB" id="9803763at2"/>
<keyword evidence="5" id="KW-1185">Reference proteome</keyword>
<keyword evidence="4" id="KW-0675">Receptor</keyword>
<dbReference type="GO" id="GO:0055085">
    <property type="term" value="P:transmembrane transport"/>
    <property type="evidence" value="ECO:0007669"/>
    <property type="project" value="InterPro"/>
</dbReference>
<evidence type="ECO:0000313" key="4">
    <source>
        <dbReference type="EMBL" id="TCT09934.1"/>
    </source>
</evidence>
<dbReference type="NCBIfam" id="TIGR00787">
    <property type="entry name" value="dctP"/>
    <property type="match status" value="1"/>
</dbReference>
<evidence type="ECO:0000256" key="3">
    <source>
        <dbReference type="ARBA" id="ARBA00022729"/>
    </source>
</evidence>
<dbReference type="InterPro" id="IPR018389">
    <property type="entry name" value="DctP_fam"/>
</dbReference>
<accession>A0A4R3M8R8</accession>
<dbReference type="PROSITE" id="PS51318">
    <property type="entry name" value="TAT"/>
    <property type="match status" value="1"/>
</dbReference>
<dbReference type="PIRSF" id="PIRSF006470">
    <property type="entry name" value="DctB"/>
    <property type="match status" value="1"/>
</dbReference>
<keyword evidence="2" id="KW-0813">Transport</keyword>
<evidence type="ECO:0000313" key="5">
    <source>
        <dbReference type="Proteomes" id="UP000295678"/>
    </source>
</evidence>
<protein>
    <submittedName>
        <fullName evidence="4">Tripartite ATP-independent transporter DctP family solute receptor</fullName>
    </submittedName>
</protein>
<dbReference type="Pfam" id="PF03480">
    <property type="entry name" value="DctP"/>
    <property type="match status" value="1"/>
</dbReference>
<dbReference type="EMBL" id="SMAK01000006">
    <property type="protein sequence ID" value="TCT09934.1"/>
    <property type="molecule type" value="Genomic_DNA"/>
</dbReference>
<dbReference type="InterPro" id="IPR038404">
    <property type="entry name" value="TRAP_DctP_sf"/>
</dbReference>
<dbReference type="AlphaFoldDB" id="A0A4R3M8R8"/>
<reference evidence="4 5" key="1">
    <citation type="submission" date="2019-03" db="EMBL/GenBank/DDBJ databases">
        <title>Genomic Encyclopedia of Type Strains, Phase IV (KMG-IV): sequencing the most valuable type-strain genomes for metagenomic binning, comparative biology and taxonomic classification.</title>
        <authorList>
            <person name="Goeker M."/>
        </authorList>
    </citation>
    <scope>NUCLEOTIDE SEQUENCE [LARGE SCALE GENOMIC DNA]</scope>
    <source>
        <strain evidence="4 5">DSM 19345</strain>
    </source>
</reference>
<dbReference type="Gene3D" id="3.40.190.170">
    <property type="entry name" value="Bacterial extracellular solute-binding protein, family 7"/>
    <property type="match status" value="1"/>
</dbReference>
<dbReference type="GO" id="GO:0030288">
    <property type="term" value="C:outer membrane-bounded periplasmic space"/>
    <property type="evidence" value="ECO:0007669"/>
    <property type="project" value="InterPro"/>
</dbReference>
<dbReference type="Proteomes" id="UP000295678">
    <property type="component" value="Unassembled WGS sequence"/>
</dbReference>